<name>A0A1U9ZAC6_9CAUD</name>
<sequence>MNYTIVWNENKTEGVIFSGESAKRDIKMAKTGDSNGMYSTLAGEFYDTYGEYEPCTSVSLCEPTQEMIDAGNKALYSGGEQSVERIYKAMIQKLTCNL</sequence>
<keyword evidence="2" id="KW-1185">Reference proteome</keyword>
<dbReference type="GeneID" id="40076391"/>
<accession>A0A1U9ZAC6</accession>
<dbReference type="RefSeq" id="YP_009600585.1">
    <property type="nucleotide sequence ID" value="NC_041925.1"/>
</dbReference>
<organism evidence="1 2">
    <name type="scientific">Proteus phage VB_PmiS-Isfahan</name>
    <dbReference type="NCBI Taxonomy" id="1969841"/>
    <lineage>
        <taxon>Viruses</taxon>
        <taxon>Duplodnaviria</taxon>
        <taxon>Heunggongvirae</taxon>
        <taxon>Uroviricota</taxon>
        <taxon>Caudoviricetes</taxon>
        <taxon>Gorganvirus</taxon>
        <taxon>Gorganvirus isfahan</taxon>
    </lineage>
</organism>
<reference evidence="1 2" key="1">
    <citation type="journal article" date="2019" name="Genomics">
        <title>Genomic analyses of a novel bacteriophage (VB_PmiS-Isfahan) within Siphoviridae family infecting Proteus mirabilis.</title>
        <authorList>
            <person name="Yazdi M."/>
            <person name="Bouzari M."/>
            <person name="Ghaemi E.A."/>
        </authorList>
    </citation>
    <scope>NUCLEOTIDE SEQUENCE [LARGE SCALE GENOMIC DNA]</scope>
</reference>
<dbReference type="EMBL" id="KY742649">
    <property type="protein sequence ID" value="AQZ54645.1"/>
    <property type="molecule type" value="Genomic_DNA"/>
</dbReference>
<proteinExistence type="predicted"/>
<evidence type="ECO:0000313" key="2">
    <source>
        <dbReference type="Proteomes" id="UP000221468"/>
    </source>
</evidence>
<protein>
    <submittedName>
        <fullName evidence="1">Uncharacterized protein</fullName>
    </submittedName>
</protein>
<evidence type="ECO:0000313" key="1">
    <source>
        <dbReference type="EMBL" id="AQZ54645.1"/>
    </source>
</evidence>
<dbReference type="KEGG" id="vg:40076391"/>
<dbReference type="Proteomes" id="UP000221468">
    <property type="component" value="Segment"/>
</dbReference>